<evidence type="ECO:0000313" key="2">
    <source>
        <dbReference type="EMBL" id="MCQ8832752.1"/>
    </source>
</evidence>
<proteinExistence type="predicted"/>
<evidence type="ECO:0000256" key="1">
    <source>
        <dbReference type="SAM" id="MobiDB-lite"/>
    </source>
</evidence>
<comment type="caution">
    <text evidence="2">The sequence shown here is derived from an EMBL/GenBank/DDBJ whole genome shotgun (WGS) entry which is preliminary data.</text>
</comment>
<reference evidence="2" key="1">
    <citation type="submission" date="2022-06" db="EMBL/GenBank/DDBJ databases">
        <title>WGS of actinobacteria.</title>
        <authorList>
            <person name="Thawai C."/>
        </authorList>
    </citation>
    <scope>NUCLEOTIDE SEQUENCE</scope>
    <source>
        <strain evidence="2">DSM 42010</strain>
    </source>
</reference>
<dbReference type="Proteomes" id="UP001142400">
    <property type="component" value="Unassembled WGS sequence"/>
</dbReference>
<name>A0A9X2RVZ4_STRMQ</name>
<feature type="compositionally biased region" description="Polar residues" evidence="1">
    <location>
        <begin position="77"/>
        <end position="93"/>
    </location>
</feature>
<accession>A0A9X2RVZ4</accession>
<protein>
    <submittedName>
        <fullName evidence="2">Uncharacterized protein</fullName>
    </submittedName>
</protein>
<gene>
    <name evidence="2" type="ORF">NQU54_27750</name>
</gene>
<keyword evidence="3" id="KW-1185">Reference proteome</keyword>
<organism evidence="2 3">
    <name type="scientific">Streptomyces malaysiensis subsp. samsunensis</name>
    <dbReference type="NCBI Taxonomy" id="459658"/>
    <lineage>
        <taxon>Bacteria</taxon>
        <taxon>Bacillati</taxon>
        <taxon>Actinomycetota</taxon>
        <taxon>Actinomycetes</taxon>
        <taxon>Kitasatosporales</taxon>
        <taxon>Streptomycetaceae</taxon>
        <taxon>Streptomyces</taxon>
        <taxon>Streptomyces violaceusniger group</taxon>
    </lineage>
</organism>
<dbReference type="RefSeq" id="WP_257633472.1">
    <property type="nucleotide sequence ID" value="NZ_JANIIC010000036.1"/>
</dbReference>
<dbReference type="EMBL" id="JANIIC010000036">
    <property type="protein sequence ID" value="MCQ8832752.1"/>
    <property type="molecule type" value="Genomic_DNA"/>
</dbReference>
<feature type="region of interest" description="Disordered" evidence="1">
    <location>
        <begin position="77"/>
        <end position="103"/>
    </location>
</feature>
<evidence type="ECO:0000313" key="3">
    <source>
        <dbReference type="Proteomes" id="UP001142400"/>
    </source>
</evidence>
<sequence>MAREIVHSVTITGDSIRPGDVISVGGIPHAVADVREIAGNRKRLQFVDGNAYFLPRSLTIEVTRIFTPHHVATQIRRSATASRIPSTSAQNTPRPLDVAGRIR</sequence>
<dbReference type="AlphaFoldDB" id="A0A9X2RVZ4"/>